<keyword evidence="2" id="KW-0862">Zinc</keyword>
<dbReference type="Pfam" id="PF13639">
    <property type="entry name" value="zf-RING_2"/>
    <property type="match status" value="1"/>
</dbReference>
<evidence type="ECO:0000256" key="2">
    <source>
        <dbReference type="ARBA" id="ARBA00022833"/>
    </source>
</evidence>
<dbReference type="VEuPathDB" id="VectorBase:ADIR002687"/>
<dbReference type="InterPro" id="IPR013083">
    <property type="entry name" value="Znf_RING/FYVE/PHD"/>
</dbReference>
<dbReference type="EnsemblMetazoa" id="ADIR002687-RA">
    <property type="protein sequence ID" value="ADIR002687-PA"/>
    <property type="gene ID" value="ADIR002687"/>
</dbReference>
<dbReference type="Proteomes" id="UP000075884">
    <property type="component" value="Unassembled WGS sequence"/>
</dbReference>
<evidence type="ECO:0000313" key="7">
    <source>
        <dbReference type="Proteomes" id="UP000075884"/>
    </source>
</evidence>
<feature type="domain" description="RING-type" evidence="5">
    <location>
        <begin position="5"/>
        <end position="45"/>
    </location>
</feature>
<dbReference type="Gene3D" id="3.30.40.10">
    <property type="entry name" value="Zinc/RING finger domain, C3HC4 (zinc finger)"/>
    <property type="match status" value="1"/>
</dbReference>
<keyword evidence="1 3" id="KW-0479">Metal-binding</keyword>
<keyword evidence="1 3" id="KW-0863">Zinc-finger</keyword>
<dbReference type="AlphaFoldDB" id="A0A182N4X2"/>
<dbReference type="PROSITE" id="PS50089">
    <property type="entry name" value="ZF_RING_2"/>
    <property type="match status" value="1"/>
</dbReference>
<sequence>MDIICTICWESLEDGSIMATSCGHIFHSQCIVNWTNRSYHCPECRHDPTLPLRVINLTLQVPKGTPKEEEMDSVQKAHISGKYGTRQ</sequence>
<evidence type="ECO:0000256" key="1">
    <source>
        <dbReference type="ARBA" id="ARBA00022771"/>
    </source>
</evidence>
<dbReference type="InterPro" id="IPR001841">
    <property type="entry name" value="Znf_RING"/>
</dbReference>
<dbReference type="PANTHER" id="PTHR23041:SF78">
    <property type="entry name" value="E3 UBIQUITIN-PROTEIN LIGASE RNF4"/>
    <property type="match status" value="1"/>
</dbReference>
<keyword evidence="7" id="KW-1185">Reference proteome</keyword>
<reference evidence="7" key="1">
    <citation type="submission" date="2013-03" db="EMBL/GenBank/DDBJ databases">
        <title>The Genome Sequence of Anopheles dirus WRAIR2.</title>
        <authorList>
            <consortium name="The Broad Institute Genomics Platform"/>
            <person name="Neafsey D.E."/>
            <person name="Walton C."/>
            <person name="Walker B."/>
            <person name="Young S.K."/>
            <person name="Zeng Q."/>
            <person name="Gargeya S."/>
            <person name="Fitzgerald M."/>
            <person name="Haas B."/>
            <person name="Abouelleil A."/>
            <person name="Allen A.W."/>
            <person name="Alvarado L."/>
            <person name="Arachchi H.M."/>
            <person name="Berlin A.M."/>
            <person name="Chapman S.B."/>
            <person name="Gainer-Dewar J."/>
            <person name="Goldberg J."/>
            <person name="Griggs A."/>
            <person name="Gujja S."/>
            <person name="Hansen M."/>
            <person name="Howarth C."/>
            <person name="Imamovic A."/>
            <person name="Ireland A."/>
            <person name="Larimer J."/>
            <person name="McCowan C."/>
            <person name="Murphy C."/>
            <person name="Pearson M."/>
            <person name="Poon T.W."/>
            <person name="Priest M."/>
            <person name="Roberts A."/>
            <person name="Saif S."/>
            <person name="Shea T."/>
            <person name="Sisk P."/>
            <person name="Sykes S."/>
            <person name="Wortman J."/>
            <person name="Nusbaum C."/>
            <person name="Birren B."/>
        </authorList>
    </citation>
    <scope>NUCLEOTIDE SEQUENCE [LARGE SCALE GENOMIC DNA]</scope>
    <source>
        <strain evidence="7">WRAIR2</strain>
    </source>
</reference>
<proteinExistence type="predicted"/>
<dbReference type="STRING" id="7168.A0A182N4X2"/>
<evidence type="ECO:0000259" key="5">
    <source>
        <dbReference type="PROSITE" id="PS50089"/>
    </source>
</evidence>
<protein>
    <submittedName>
        <fullName evidence="6">RING-type domain-containing protein</fullName>
    </submittedName>
</protein>
<evidence type="ECO:0000313" key="6">
    <source>
        <dbReference type="EnsemblMetazoa" id="ADIR002687-PA"/>
    </source>
</evidence>
<reference evidence="6" key="2">
    <citation type="submission" date="2020-05" db="UniProtKB">
        <authorList>
            <consortium name="EnsemblMetazoa"/>
        </authorList>
    </citation>
    <scope>IDENTIFICATION</scope>
    <source>
        <strain evidence="6">WRAIR2</strain>
    </source>
</reference>
<dbReference type="SMART" id="SM00184">
    <property type="entry name" value="RING"/>
    <property type="match status" value="1"/>
</dbReference>
<evidence type="ECO:0000256" key="4">
    <source>
        <dbReference type="SAM" id="MobiDB-lite"/>
    </source>
</evidence>
<evidence type="ECO:0000256" key="3">
    <source>
        <dbReference type="PROSITE-ProRule" id="PRU00175"/>
    </source>
</evidence>
<dbReference type="SUPFAM" id="SSF57850">
    <property type="entry name" value="RING/U-box"/>
    <property type="match status" value="1"/>
</dbReference>
<accession>A0A182N4X2</accession>
<name>A0A182N4X2_9DIPT</name>
<dbReference type="InterPro" id="IPR047134">
    <property type="entry name" value="RNF4"/>
</dbReference>
<organism evidence="6 7">
    <name type="scientific">Anopheles dirus</name>
    <dbReference type="NCBI Taxonomy" id="7168"/>
    <lineage>
        <taxon>Eukaryota</taxon>
        <taxon>Metazoa</taxon>
        <taxon>Ecdysozoa</taxon>
        <taxon>Arthropoda</taxon>
        <taxon>Hexapoda</taxon>
        <taxon>Insecta</taxon>
        <taxon>Pterygota</taxon>
        <taxon>Neoptera</taxon>
        <taxon>Endopterygota</taxon>
        <taxon>Diptera</taxon>
        <taxon>Nematocera</taxon>
        <taxon>Culicoidea</taxon>
        <taxon>Culicidae</taxon>
        <taxon>Anophelinae</taxon>
        <taxon>Anopheles</taxon>
    </lineage>
</organism>
<dbReference type="PANTHER" id="PTHR23041">
    <property type="entry name" value="RING FINGER DOMAIN-CONTAINING"/>
    <property type="match status" value="1"/>
</dbReference>
<dbReference type="GO" id="GO:0008270">
    <property type="term" value="F:zinc ion binding"/>
    <property type="evidence" value="ECO:0007669"/>
    <property type="project" value="UniProtKB-KW"/>
</dbReference>
<feature type="region of interest" description="Disordered" evidence="4">
    <location>
        <begin position="64"/>
        <end position="87"/>
    </location>
</feature>